<protein>
    <recommendedName>
        <fullName evidence="13">Signal transducer and activator of transcription</fullName>
    </recommendedName>
</protein>
<dbReference type="InterPro" id="IPR008967">
    <property type="entry name" value="p53-like_TF_DNA-bd_sf"/>
</dbReference>
<keyword evidence="16" id="KW-1185">Reference proteome</keyword>
<keyword evidence="7 13" id="KW-0805">Transcription regulation</keyword>
<dbReference type="InterPro" id="IPR035858">
    <property type="entry name" value="STAT5a/5b_DBD"/>
</dbReference>
<dbReference type="Gene3D" id="1.20.1050.20">
    <property type="entry name" value="STAT transcription factor, all-alpha domain"/>
    <property type="match status" value="1"/>
</dbReference>
<dbReference type="Ensembl" id="ENSOSIT00000051619.1">
    <property type="protein sequence ID" value="ENSOSIP00000049125.1"/>
    <property type="gene ID" value="ENSOSIG00000022925.1"/>
</dbReference>
<dbReference type="GO" id="GO:0003700">
    <property type="term" value="F:DNA-binding transcription factor activity"/>
    <property type="evidence" value="ECO:0007669"/>
    <property type="project" value="InterPro"/>
</dbReference>
<dbReference type="CDD" id="cd16855">
    <property type="entry name" value="STAT5_CCD"/>
    <property type="match status" value="1"/>
</dbReference>
<evidence type="ECO:0000256" key="5">
    <source>
        <dbReference type="ARBA" id="ARBA00022553"/>
    </source>
</evidence>
<dbReference type="GO" id="GO:0003677">
    <property type="term" value="F:DNA binding"/>
    <property type="evidence" value="ECO:0007669"/>
    <property type="project" value="UniProtKB-KW"/>
</dbReference>
<evidence type="ECO:0000256" key="3">
    <source>
        <dbReference type="ARBA" id="ARBA00005586"/>
    </source>
</evidence>
<comment type="subcellular location">
    <subcellularLocation>
        <location evidence="2 13">Cytoplasm</location>
    </subcellularLocation>
    <subcellularLocation>
        <location evidence="1 13">Nucleus</location>
    </subcellularLocation>
</comment>
<dbReference type="Pfam" id="PF21354">
    <property type="entry name" value="STAT_linker"/>
    <property type="match status" value="1"/>
</dbReference>
<dbReference type="AlphaFoldDB" id="A0A8C7ZWQ7"/>
<evidence type="ECO:0000256" key="1">
    <source>
        <dbReference type="ARBA" id="ARBA00004123"/>
    </source>
</evidence>
<keyword evidence="6 12" id="KW-0727">SH2 domain</keyword>
<dbReference type="SUPFAM" id="SSF49417">
    <property type="entry name" value="p53-like transcription factors"/>
    <property type="match status" value="1"/>
</dbReference>
<evidence type="ECO:0000256" key="12">
    <source>
        <dbReference type="PROSITE-ProRule" id="PRU00191"/>
    </source>
</evidence>
<dbReference type="InterPro" id="IPR013800">
    <property type="entry name" value="STAT_TF_alpha"/>
</dbReference>
<keyword evidence="11 13" id="KW-0539">Nucleus</keyword>
<keyword evidence="5 13" id="KW-0597">Phosphoprotein</keyword>
<evidence type="ECO:0000256" key="11">
    <source>
        <dbReference type="ARBA" id="ARBA00023242"/>
    </source>
</evidence>
<dbReference type="InterPro" id="IPR015988">
    <property type="entry name" value="STAT_TF_CC"/>
</dbReference>
<dbReference type="InterPro" id="IPR001217">
    <property type="entry name" value="STAT"/>
</dbReference>
<dbReference type="SUPFAM" id="SSF47655">
    <property type="entry name" value="STAT"/>
    <property type="match status" value="1"/>
</dbReference>
<evidence type="ECO:0000259" key="14">
    <source>
        <dbReference type="PROSITE" id="PS50001"/>
    </source>
</evidence>
<dbReference type="InterPro" id="IPR012345">
    <property type="entry name" value="STAT_TF_DNA-bd_N"/>
</dbReference>
<keyword evidence="4 13" id="KW-0963">Cytoplasm</keyword>
<reference evidence="15" key="2">
    <citation type="submission" date="2025-09" db="UniProtKB">
        <authorList>
            <consortium name="Ensembl"/>
        </authorList>
    </citation>
    <scope>IDENTIFICATION</scope>
</reference>
<keyword evidence="10 13" id="KW-0804">Transcription</keyword>
<keyword evidence="9 13" id="KW-0010">Activator</keyword>
<dbReference type="InterPro" id="IPR000980">
    <property type="entry name" value="SH2"/>
</dbReference>
<dbReference type="Pfam" id="PF02864">
    <property type="entry name" value="STAT_bind"/>
    <property type="match status" value="1"/>
</dbReference>
<accession>A0A8C7ZWQ7</accession>
<organism evidence="15 16">
    <name type="scientific">Oryzias sinensis</name>
    <name type="common">Chinese medaka</name>
    <dbReference type="NCBI Taxonomy" id="183150"/>
    <lineage>
        <taxon>Eukaryota</taxon>
        <taxon>Metazoa</taxon>
        <taxon>Chordata</taxon>
        <taxon>Craniata</taxon>
        <taxon>Vertebrata</taxon>
        <taxon>Euteleostomi</taxon>
        <taxon>Actinopterygii</taxon>
        <taxon>Neopterygii</taxon>
        <taxon>Teleostei</taxon>
        <taxon>Neoteleostei</taxon>
        <taxon>Acanthomorphata</taxon>
        <taxon>Ovalentaria</taxon>
        <taxon>Atherinomorphae</taxon>
        <taxon>Beloniformes</taxon>
        <taxon>Adrianichthyidae</taxon>
        <taxon>Oryziinae</taxon>
        <taxon>Oryzias</taxon>
    </lineage>
</organism>
<dbReference type="Gene3D" id="3.30.505.10">
    <property type="entry name" value="SH2 domain"/>
    <property type="match status" value="1"/>
</dbReference>
<dbReference type="InterPro" id="IPR046994">
    <property type="entry name" value="STAT5_CC"/>
</dbReference>
<dbReference type="Pfam" id="PF01017">
    <property type="entry name" value="STAT_alpha"/>
    <property type="match status" value="1"/>
</dbReference>
<evidence type="ECO:0000256" key="6">
    <source>
        <dbReference type="ARBA" id="ARBA00022999"/>
    </source>
</evidence>
<evidence type="ECO:0000256" key="4">
    <source>
        <dbReference type="ARBA" id="ARBA00022490"/>
    </source>
</evidence>
<keyword evidence="8 13" id="KW-0238">DNA-binding</keyword>
<evidence type="ECO:0000256" key="10">
    <source>
        <dbReference type="ARBA" id="ARBA00023163"/>
    </source>
</evidence>
<dbReference type="SUPFAM" id="SSF55550">
    <property type="entry name" value="SH2 domain"/>
    <property type="match status" value="1"/>
</dbReference>
<dbReference type="InterPro" id="IPR048988">
    <property type="entry name" value="STAT_linker"/>
</dbReference>
<dbReference type="FunFam" id="2.60.40.630:FF:000002">
    <property type="entry name" value="Signal transducer and activator of transcription"/>
    <property type="match status" value="1"/>
</dbReference>
<dbReference type="GO" id="GO:0005829">
    <property type="term" value="C:cytosol"/>
    <property type="evidence" value="ECO:0007669"/>
    <property type="project" value="UniProtKB-ARBA"/>
</dbReference>
<reference evidence="15" key="1">
    <citation type="submission" date="2025-08" db="UniProtKB">
        <authorList>
            <consortium name="Ensembl"/>
        </authorList>
    </citation>
    <scope>IDENTIFICATION</scope>
</reference>
<dbReference type="FunFam" id="3.30.505.10:FF:000025">
    <property type="entry name" value="Signal transducer and activator of transcription"/>
    <property type="match status" value="1"/>
</dbReference>
<dbReference type="Gene3D" id="2.60.40.630">
    <property type="entry name" value="STAT transcription factor, DNA-binding domain"/>
    <property type="match status" value="1"/>
</dbReference>
<dbReference type="GeneTree" id="ENSGT01080000257420"/>
<dbReference type="Gene3D" id="1.10.238.10">
    <property type="entry name" value="EF-hand"/>
    <property type="match status" value="1"/>
</dbReference>
<dbReference type="InterPro" id="IPR036860">
    <property type="entry name" value="SH2_dom_sf"/>
</dbReference>
<proteinExistence type="inferred from homology"/>
<dbReference type="SMART" id="SM00252">
    <property type="entry name" value="SH2"/>
    <property type="match status" value="1"/>
</dbReference>
<dbReference type="GO" id="GO:0007166">
    <property type="term" value="P:cell surface receptor signaling pathway"/>
    <property type="evidence" value="ECO:0007669"/>
    <property type="project" value="UniProtKB-ARBA"/>
</dbReference>
<evidence type="ECO:0000256" key="13">
    <source>
        <dbReference type="RuleBase" id="RU046415"/>
    </source>
</evidence>
<comment type="similarity">
    <text evidence="3 13">Belongs to the transcription factor STAT family.</text>
</comment>
<dbReference type="FunFam" id="1.20.1050.20:FF:000002">
    <property type="entry name" value="Signal transducer and activator of transcription"/>
    <property type="match status" value="1"/>
</dbReference>
<sequence length="669" mass="75606">MKDVRILFVLSGFPLRFGMSGEKLKQRLVNCFLKVIYPTLAVANLSSLSSLPAAERSQRETPLQSKRATVEAWLTREASTLQKYRLDLAEQHQKTLALLRKQQTLILDEELIQWKRRQQLAGNGGQHEGGLDILQSWCEKLADLIWQNRQQIRRCEHLTQQLPLPGPMEELLRKLNADITDVISALVTSTFIIEKQPPQVLKTQTKFAATVRLLVGGKLNVHMSPPQVKAAIVSEQQAKALVKNESTNSESSGEILNNNCVMEYHQATGTLSAHFRNMSLKRIKRSDRRGAESVTEEKFTILFESQFSVGGNELGFHVKTMSLPVVVIVHGSQDNNATATVLWDNAFAEPGRVPFVVPDKVKWPQICEALDMKYKAEMHTTRGLTEENLVFLAQKAFTSSSNNPEDYHNMTVSWAQFNRENLPGRSFTFWQWFDGVVELMKKHLKPHWNDGAILGFVNKQQAQDMLMSKPNGTFLLRFSDSEIGGITIAWRLVWNLLPYTTKDFSIRSLADRISDLNHLVYLYPDRPKDEVFAKYYTPPLCMSKAVDGYVKPEIKQVVPEFTSPNPEPSGVASTFMDQGVLPPAGHSSSFTIYHPVGDNILDTDAEFELDYPMDVARHVEELLRRPALRDGCLSGGHSDKQLPALLGFRVLLSATFILRGQPTFFRRSL</sequence>
<dbReference type="Proteomes" id="UP000694383">
    <property type="component" value="Unplaced"/>
</dbReference>
<dbReference type="PROSITE" id="PS50001">
    <property type="entry name" value="SH2"/>
    <property type="match status" value="1"/>
</dbReference>
<feature type="domain" description="SH2" evidence="14">
    <location>
        <begin position="448"/>
        <end position="539"/>
    </location>
</feature>
<dbReference type="FunFam" id="1.10.238.10:FF:000029">
    <property type="entry name" value="Signal transducer and transcription activator 6"/>
    <property type="match status" value="1"/>
</dbReference>
<evidence type="ECO:0000256" key="2">
    <source>
        <dbReference type="ARBA" id="ARBA00004496"/>
    </source>
</evidence>
<evidence type="ECO:0000256" key="8">
    <source>
        <dbReference type="ARBA" id="ARBA00023125"/>
    </source>
</evidence>
<evidence type="ECO:0000313" key="15">
    <source>
        <dbReference type="Ensembl" id="ENSOSIP00000049125.1"/>
    </source>
</evidence>
<evidence type="ECO:0000256" key="7">
    <source>
        <dbReference type="ARBA" id="ARBA00023015"/>
    </source>
</evidence>
<name>A0A8C7ZWQ7_9TELE</name>
<dbReference type="GO" id="GO:0005634">
    <property type="term" value="C:nucleus"/>
    <property type="evidence" value="ECO:0007669"/>
    <property type="project" value="UniProtKB-SubCell"/>
</dbReference>
<dbReference type="InterPro" id="IPR013801">
    <property type="entry name" value="STAT_TF_DNA-bd"/>
</dbReference>
<dbReference type="Pfam" id="PF00017">
    <property type="entry name" value="SH2"/>
    <property type="match status" value="1"/>
</dbReference>
<dbReference type="PANTHER" id="PTHR11801">
    <property type="entry name" value="SIGNAL TRANSDUCER AND ACTIVATOR OF TRANSCRIPTION"/>
    <property type="match status" value="1"/>
</dbReference>
<dbReference type="CDD" id="cd16849">
    <property type="entry name" value="STAT5_DBD"/>
    <property type="match status" value="1"/>
</dbReference>
<evidence type="ECO:0000256" key="9">
    <source>
        <dbReference type="ARBA" id="ARBA00023159"/>
    </source>
</evidence>
<evidence type="ECO:0000313" key="16">
    <source>
        <dbReference type="Proteomes" id="UP000694383"/>
    </source>
</evidence>